<keyword evidence="3" id="KW-0520">NAD</keyword>
<evidence type="ECO:0000259" key="5">
    <source>
        <dbReference type="Pfam" id="PF00389"/>
    </source>
</evidence>
<dbReference type="RefSeq" id="WP_114984023.1">
    <property type="nucleotide sequence ID" value="NZ_CP027806.1"/>
</dbReference>
<gene>
    <name evidence="7" type="ORF">CYPRO_1505</name>
</gene>
<dbReference type="InterPro" id="IPR029752">
    <property type="entry name" value="D-isomer_DH_CS1"/>
</dbReference>
<dbReference type="InterPro" id="IPR006140">
    <property type="entry name" value="D-isomer_DH_NAD-bd"/>
</dbReference>
<comment type="similarity">
    <text evidence="1 4">Belongs to the D-isomer specific 2-hydroxyacid dehydrogenase family.</text>
</comment>
<dbReference type="PROSITE" id="PS00065">
    <property type="entry name" value="D_2_HYDROXYACID_DH_1"/>
    <property type="match status" value="1"/>
</dbReference>
<dbReference type="Proteomes" id="UP000254808">
    <property type="component" value="Chromosome"/>
</dbReference>
<evidence type="ECO:0000313" key="7">
    <source>
        <dbReference type="EMBL" id="AXJ00761.1"/>
    </source>
</evidence>
<evidence type="ECO:0000256" key="3">
    <source>
        <dbReference type="ARBA" id="ARBA00023027"/>
    </source>
</evidence>
<dbReference type="CDD" id="cd12183">
    <property type="entry name" value="LDH_like_2"/>
    <property type="match status" value="1"/>
</dbReference>
<reference evidence="7 8" key="1">
    <citation type="submission" date="2018-03" db="EMBL/GenBank/DDBJ databases">
        <title>Phenotypic and genomic properties of Cyclonatronum proteinivorum gen. nov., sp. nov., a haloalkaliphilic bacteroidete from soda lakes possessing Na+-translocating rhodopsin.</title>
        <authorList>
            <person name="Toshchakov S.V."/>
            <person name="Korzhenkov A."/>
            <person name="Samarov N.I."/>
            <person name="Kublanov I.V."/>
            <person name="Muntyan M.S."/>
            <person name="Sorokin D.Y."/>
        </authorList>
    </citation>
    <scope>NUCLEOTIDE SEQUENCE [LARGE SCALE GENOMIC DNA]</scope>
    <source>
        <strain evidence="7 8">Omega</strain>
    </source>
</reference>
<dbReference type="InterPro" id="IPR036291">
    <property type="entry name" value="NAD(P)-bd_dom_sf"/>
</dbReference>
<evidence type="ECO:0000259" key="6">
    <source>
        <dbReference type="Pfam" id="PF02826"/>
    </source>
</evidence>
<organism evidence="7 8">
    <name type="scientific">Cyclonatronum proteinivorum</name>
    <dbReference type="NCBI Taxonomy" id="1457365"/>
    <lineage>
        <taxon>Bacteria</taxon>
        <taxon>Pseudomonadati</taxon>
        <taxon>Balneolota</taxon>
        <taxon>Balneolia</taxon>
        <taxon>Balneolales</taxon>
        <taxon>Cyclonatronaceae</taxon>
        <taxon>Cyclonatronum</taxon>
    </lineage>
</organism>
<evidence type="ECO:0000256" key="2">
    <source>
        <dbReference type="ARBA" id="ARBA00023002"/>
    </source>
</evidence>
<dbReference type="InterPro" id="IPR029753">
    <property type="entry name" value="D-isomer_DH_CS"/>
</dbReference>
<dbReference type="InterPro" id="IPR058205">
    <property type="entry name" value="D-LDH-like"/>
</dbReference>
<sequence>MIISIFDSLRFEKSYIEKANNRRHELRFLKPELSEQTASLAQGSDVALIFVNDKADDKILKTLHEVGVRYIALRSAGFNNVDLEAAHELGMKVANVPEYSPHAVAEHTVALMLGLNRKLIRAHNRIRDLNFSLDGLIGFDMYGKTAGVVGTGKIGAEVAKLLHGFGCKVLCYDIRENASLVKAISPEYVALEELFSRSDIITLHAPLNKHTYHMVDEKAVGQFKKGVMLINTSRGGLIKTEAVINGLKQGVIGYLGLDVYEEEEGLFFHDHSEQILQDDMLARLLVFQNVLITSHQAFLTDTALRNISDTTFENINAWADGKSAPNEIKPAPES</sequence>
<dbReference type="OrthoDB" id="1522997at2"/>
<dbReference type="PANTHER" id="PTHR43026:SF1">
    <property type="entry name" value="2-HYDROXYACID DEHYDROGENASE HOMOLOG 1-RELATED"/>
    <property type="match status" value="1"/>
</dbReference>
<dbReference type="AlphaFoldDB" id="A0A345UJV9"/>
<dbReference type="Pfam" id="PF02826">
    <property type="entry name" value="2-Hacid_dh_C"/>
    <property type="match status" value="1"/>
</dbReference>
<dbReference type="GO" id="GO:0051287">
    <property type="term" value="F:NAD binding"/>
    <property type="evidence" value="ECO:0007669"/>
    <property type="project" value="InterPro"/>
</dbReference>
<name>A0A345UJV9_9BACT</name>
<keyword evidence="8" id="KW-1185">Reference proteome</keyword>
<dbReference type="GO" id="GO:0016616">
    <property type="term" value="F:oxidoreductase activity, acting on the CH-OH group of donors, NAD or NADP as acceptor"/>
    <property type="evidence" value="ECO:0007669"/>
    <property type="project" value="InterPro"/>
</dbReference>
<dbReference type="Gene3D" id="3.40.50.720">
    <property type="entry name" value="NAD(P)-binding Rossmann-like Domain"/>
    <property type="match status" value="2"/>
</dbReference>
<evidence type="ECO:0000313" key="8">
    <source>
        <dbReference type="Proteomes" id="UP000254808"/>
    </source>
</evidence>
<accession>A0A345UJV9</accession>
<dbReference type="PANTHER" id="PTHR43026">
    <property type="entry name" value="2-HYDROXYACID DEHYDROGENASE HOMOLOG 1-RELATED"/>
    <property type="match status" value="1"/>
</dbReference>
<feature type="domain" description="D-isomer specific 2-hydroxyacid dehydrogenase NAD-binding" evidence="6">
    <location>
        <begin position="109"/>
        <end position="297"/>
    </location>
</feature>
<proteinExistence type="inferred from homology"/>
<evidence type="ECO:0000256" key="4">
    <source>
        <dbReference type="RuleBase" id="RU003719"/>
    </source>
</evidence>
<dbReference type="PROSITE" id="PS00670">
    <property type="entry name" value="D_2_HYDROXYACID_DH_2"/>
    <property type="match status" value="1"/>
</dbReference>
<protein>
    <submittedName>
        <fullName evidence="7">D-lactate dehydrogenase</fullName>
    </submittedName>
</protein>
<keyword evidence="2 4" id="KW-0560">Oxidoreductase</keyword>
<dbReference type="KEGG" id="cprv:CYPRO_1505"/>
<dbReference type="SUPFAM" id="SSF52283">
    <property type="entry name" value="Formate/glycerate dehydrogenase catalytic domain-like"/>
    <property type="match status" value="1"/>
</dbReference>
<dbReference type="EMBL" id="CP027806">
    <property type="protein sequence ID" value="AXJ00761.1"/>
    <property type="molecule type" value="Genomic_DNA"/>
</dbReference>
<evidence type="ECO:0000256" key="1">
    <source>
        <dbReference type="ARBA" id="ARBA00005854"/>
    </source>
</evidence>
<feature type="domain" description="D-isomer specific 2-hydroxyacid dehydrogenase catalytic" evidence="5">
    <location>
        <begin position="13"/>
        <end position="328"/>
    </location>
</feature>
<dbReference type="InterPro" id="IPR006139">
    <property type="entry name" value="D-isomer_2_OHA_DH_cat_dom"/>
</dbReference>
<dbReference type="Pfam" id="PF00389">
    <property type="entry name" value="2-Hacid_dh"/>
    <property type="match status" value="1"/>
</dbReference>
<dbReference type="SUPFAM" id="SSF51735">
    <property type="entry name" value="NAD(P)-binding Rossmann-fold domains"/>
    <property type="match status" value="1"/>
</dbReference>